<sequence length="81" mass="9186">GQTKEAACCCDYPKHCILRHLPAKVAHRIRKEDHRDERLNGSGLGDFDAILRATKGDGLCHRCYRGGEDERKREKPSHSCL</sequence>
<proteinExistence type="predicted"/>
<organism evidence="1 2">
    <name type="scientific">Brassica cretica</name>
    <name type="common">Mustard</name>
    <dbReference type="NCBI Taxonomy" id="69181"/>
    <lineage>
        <taxon>Eukaryota</taxon>
        <taxon>Viridiplantae</taxon>
        <taxon>Streptophyta</taxon>
        <taxon>Embryophyta</taxon>
        <taxon>Tracheophyta</taxon>
        <taxon>Spermatophyta</taxon>
        <taxon>Magnoliopsida</taxon>
        <taxon>eudicotyledons</taxon>
        <taxon>Gunneridae</taxon>
        <taxon>Pentapetalae</taxon>
        <taxon>rosids</taxon>
        <taxon>malvids</taxon>
        <taxon>Brassicales</taxon>
        <taxon>Brassicaceae</taxon>
        <taxon>Brassiceae</taxon>
        <taxon>Brassica</taxon>
    </lineage>
</organism>
<reference evidence="1 2" key="1">
    <citation type="journal article" date="2020" name="BMC Genomics">
        <title>Intraspecific diversification of the crop wild relative Brassica cretica Lam. using demographic model selection.</title>
        <authorList>
            <person name="Kioukis A."/>
            <person name="Michalopoulou V.A."/>
            <person name="Briers L."/>
            <person name="Pirintsos S."/>
            <person name="Studholme D.J."/>
            <person name="Pavlidis P."/>
            <person name="Sarris P.F."/>
        </authorList>
    </citation>
    <scope>NUCLEOTIDE SEQUENCE [LARGE SCALE GENOMIC DNA]</scope>
    <source>
        <strain evidence="2">cv. PFS-1207/04</strain>
    </source>
</reference>
<keyword evidence="2" id="KW-1185">Reference proteome</keyword>
<gene>
    <name evidence="1" type="ORF">DY000_02042711</name>
</gene>
<protein>
    <submittedName>
        <fullName evidence="1">Uncharacterized protein</fullName>
    </submittedName>
</protein>
<feature type="non-terminal residue" evidence="1">
    <location>
        <position position="81"/>
    </location>
</feature>
<feature type="non-terminal residue" evidence="1">
    <location>
        <position position="1"/>
    </location>
</feature>
<accession>A0ABQ7BCJ1</accession>
<name>A0ABQ7BCJ1_BRACR</name>
<evidence type="ECO:0000313" key="1">
    <source>
        <dbReference type="EMBL" id="KAF3529939.1"/>
    </source>
</evidence>
<dbReference type="EMBL" id="QGKV02001507">
    <property type="protein sequence ID" value="KAF3529939.1"/>
    <property type="molecule type" value="Genomic_DNA"/>
</dbReference>
<dbReference type="Proteomes" id="UP000266723">
    <property type="component" value="Unassembled WGS sequence"/>
</dbReference>
<evidence type="ECO:0000313" key="2">
    <source>
        <dbReference type="Proteomes" id="UP000266723"/>
    </source>
</evidence>
<comment type="caution">
    <text evidence="1">The sequence shown here is derived from an EMBL/GenBank/DDBJ whole genome shotgun (WGS) entry which is preliminary data.</text>
</comment>